<dbReference type="EMBL" id="QZCG01000006">
    <property type="protein sequence ID" value="RJE85447.1"/>
    <property type="molecule type" value="Genomic_DNA"/>
</dbReference>
<keyword evidence="3" id="KW-1185">Reference proteome</keyword>
<dbReference type="InterPro" id="IPR012334">
    <property type="entry name" value="Pectin_lyas_fold"/>
</dbReference>
<proteinExistence type="predicted"/>
<name>A0A418SWV2_9RHOB</name>
<gene>
    <name evidence="2" type="ORF">D3P04_10605</name>
</gene>
<organism evidence="2 3">
    <name type="scientific">Paracoccus onubensis</name>
    <dbReference type="NCBI Taxonomy" id="1675788"/>
    <lineage>
        <taxon>Bacteria</taxon>
        <taxon>Pseudomonadati</taxon>
        <taxon>Pseudomonadota</taxon>
        <taxon>Alphaproteobacteria</taxon>
        <taxon>Rhodobacterales</taxon>
        <taxon>Paracoccaceae</taxon>
        <taxon>Paracoccus</taxon>
    </lineage>
</organism>
<evidence type="ECO:0000313" key="2">
    <source>
        <dbReference type="EMBL" id="RJE85447.1"/>
    </source>
</evidence>
<dbReference type="OrthoDB" id="7749009at2"/>
<accession>A0A418SWV2</accession>
<evidence type="ECO:0000259" key="1">
    <source>
        <dbReference type="Pfam" id="PF12708"/>
    </source>
</evidence>
<dbReference type="Pfam" id="PF12708">
    <property type="entry name" value="Pect-lyase_RHGA_epim"/>
    <property type="match status" value="1"/>
</dbReference>
<feature type="domain" description="Rhamnogalacturonase A/B/Epimerase-like pectate lyase" evidence="1">
    <location>
        <begin position="188"/>
        <end position="245"/>
    </location>
</feature>
<dbReference type="InterPro" id="IPR024535">
    <property type="entry name" value="RHGA/B-epi-like_pectate_lyase"/>
</dbReference>
<reference evidence="3" key="1">
    <citation type="submission" date="2018-09" db="EMBL/GenBank/DDBJ databases">
        <title>Acidovorax cavernicola nov. sp. isolated from Gruta de las Maravillas (Aracena, Spain).</title>
        <authorList>
            <person name="Jurado V."/>
            <person name="Gutierrez-Patricio S."/>
            <person name="Gonzalez-Pimentel J.L."/>
            <person name="Miller A.Z."/>
            <person name="Laiz L."/>
            <person name="Saiz-Jimenez C."/>
        </authorList>
    </citation>
    <scope>NUCLEOTIDE SEQUENCE [LARGE SCALE GENOMIC DNA]</scope>
    <source>
        <strain evidence="3">1011MAR3C25</strain>
    </source>
</reference>
<dbReference type="AlphaFoldDB" id="A0A418SWV2"/>
<dbReference type="Gene3D" id="2.160.20.10">
    <property type="entry name" value="Single-stranded right-handed beta-helix, Pectin lyase-like"/>
    <property type="match status" value="1"/>
</dbReference>
<dbReference type="SUPFAM" id="SSF51126">
    <property type="entry name" value="Pectin lyase-like"/>
    <property type="match status" value="1"/>
</dbReference>
<protein>
    <submittedName>
        <fullName evidence="2">Right-handed parallel beta-helix repeat-containing protein</fullName>
    </submittedName>
</protein>
<evidence type="ECO:0000313" key="3">
    <source>
        <dbReference type="Proteomes" id="UP000284202"/>
    </source>
</evidence>
<dbReference type="InterPro" id="IPR011050">
    <property type="entry name" value="Pectin_lyase_fold/virulence"/>
</dbReference>
<sequence length="764" mass="83559">MTIAITNHLLLTPAPFSAGLELWSQGNGTENEANWAEAHNAGIVPDDQHFGTCLEIRKERATTRIRYQGDTPVIPGTYLRVSARVKILSGPLCSVRIAGWPRDQARMHVSGLTQTGPVVAIRKYNQIVEVSAIVGPGSRPGVDLAWGIKPAFGHFGLDLIGDNGGAVRIESLRIENVTTGFVPALIDWVDVLDFGAKGDGITDDRDAFLAADHAANGGSILVPEGEYFIGGNLSINSRIRFKGRLKTSASTRVSLLKSFDLPTYADAFGGETPGFKKALQALLGYTDHVTLDLCGRRVEIAEPLEVHRLAPDLRGYSNRRVIANGSLLATAGDAWNSKLARSTASYDPADPTALTNVENIATIEPGSQVTGTGVGREVYVKSRNIDRRRLELSQPLYGGAGTRRYSFERFRYLLDFSGLEQLARFNFVDLDINCQGVASAIMLARDGQTNAIRNCYITRPKDRGITSIGRGCQDLMVDSCQFISNELDILAQERRSIAINVNANDVKIRHSRFVRFAHFMIAHGGGHIISGNHWFQGDSADAGLRYAGLVLTQPHVQVTITGNYVDNASIEWTNEHSEYPDFNGQQYSFGALTITGNTFLTGSSVPWFSWLVVKPYGAGHYLHGLSVVGNVFKTHDSIVERIERVDNSIAELDYGKMRNVHFTENTFNGVSTYVANPLLVSINQTGASKTWTSPELNGLPFKGQAMSVASVVAESRITNASGDAITQMPWVQTQIGTRKRQIRLNWSSPAKGRIAAYARMDRPY</sequence>
<dbReference type="RefSeq" id="WP_119748637.1">
    <property type="nucleotide sequence ID" value="NZ_QZCG01000006.1"/>
</dbReference>
<dbReference type="Proteomes" id="UP000284202">
    <property type="component" value="Unassembled WGS sequence"/>
</dbReference>
<comment type="caution">
    <text evidence="2">The sequence shown here is derived from an EMBL/GenBank/DDBJ whole genome shotgun (WGS) entry which is preliminary data.</text>
</comment>